<proteinExistence type="predicted"/>
<dbReference type="GeneID" id="54555140"/>
<evidence type="ECO:0008006" key="3">
    <source>
        <dbReference type="Google" id="ProtNLM"/>
    </source>
</evidence>
<evidence type="ECO:0000313" key="2">
    <source>
        <dbReference type="Proteomes" id="UP000800097"/>
    </source>
</evidence>
<dbReference type="AlphaFoldDB" id="A0A6A6JY67"/>
<evidence type="ECO:0000313" key="1">
    <source>
        <dbReference type="EMBL" id="KAF2279969.1"/>
    </source>
</evidence>
<gene>
    <name evidence="1" type="ORF">EI97DRAFT_477474</name>
</gene>
<keyword evidence="2" id="KW-1185">Reference proteome</keyword>
<dbReference type="RefSeq" id="XP_033657508.1">
    <property type="nucleotide sequence ID" value="XM_033801965.1"/>
</dbReference>
<organism evidence="1 2">
    <name type="scientific">Westerdykella ornata</name>
    <dbReference type="NCBI Taxonomy" id="318751"/>
    <lineage>
        <taxon>Eukaryota</taxon>
        <taxon>Fungi</taxon>
        <taxon>Dikarya</taxon>
        <taxon>Ascomycota</taxon>
        <taxon>Pezizomycotina</taxon>
        <taxon>Dothideomycetes</taxon>
        <taxon>Pleosporomycetidae</taxon>
        <taxon>Pleosporales</taxon>
        <taxon>Sporormiaceae</taxon>
        <taxon>Westerdykella</taxon>
    </lineage>
</organism>
<dbReference type="OrthoDB" id="5412996at2759"/>
<accession>A0A6A6JY67</accession>
<sequence>MAGGLLSSLTLSYDIVGIIDWEVTYAAPAGFLAGPPWWITGTEPFEWNEEDGRHFNGKWEMFVAELEEEERVRGETEHEVSRSMKRCMADGTFWYNLAIRESMKLAEVIRHCVDTEPFRSFWTERAVEDDLARLAGFMDGPGLLSGASLARIATILENLLPANTQRGMHRYNGRVPQRPACLTETVDMSNEDNNEDECSFTGSSFHMPSL</sequence>
<reference evidence="1" key="1">
    <citation type="journal article" date="2020" name="Stud. Mycol.">
        <title>101 Dothideomycetes genomes: a test case for predicting lifestyles and emergence of pathogens.</title>
        <authorList>
            <person name="Haridas S."/>
            <person name="Albert R."/>
            <person name="Binder M."/>
            <person name="Bloem J."/>
            <person name="Labutti K."/>
            <person name="Salamov A."/>
            <person name="Andreopoulos B."/>
            <person name="Baker S."/>
            <person name="Barry K."/>
            <person name="Bills G."/>
            <person name="Bluhm B."/>
            <person name="Cannon C."/>
            <person name="Castanera R."/>
            <person name="Culley D."/>
            <person name="Daum C."/>
            <person name="Ezra D."/>
            <person name="Gonzalez J."/>
            <person name="Henrissat B."/>
            <person name="Kuo A."/>
            <person name="Liang C."/>
            <person name="Lipzen A."/>
            <person name="Lutzoni F."/>
            <person name="Magnuson J."/>
            <person name="Mondo S."/>
            <person name="Nolan M."/>
            <person name="Ohm R."/>
            <person name="Pangilinan J."/>
            <person name="Park H.-J."/>
            <person name="Ramirez L."/>
            <person name="Alfaro M."/>
            <person name="Sun H."/>
            <person name="Tritt A."/>
            <person name="Yoshinaga Y."/>
            <person name="Zwiers L.-H."/>
            <person name="Turgeon B."/>
            <person name="Goodwin S."/>
            <person name="Spatafora J."/>
            <person name="Crous P."/>
            <person name="Grigoriev I."/>
        </authorList>
    </citation>
    <scope>NUCLEOTIDE SEQUENCE</scope>
    <source>
        <strain evidence="1">CBS 379.55</strain>
    </source>
</reference>
<dbReference type="EMBL" id="ML986485">
    <property type="protein sequence ID" value="KAF2279969.1"/>
    <property type="molecule type" value="Genomic_DNA"/>
</dbReference>
<name>A0A6A6JY67_WESOR</name>
<dbReference type="Proteomes" id="UP000800097">
    <property type="component" value="Unassembled WGS sequence"/>
</dbReference>
<protein>
    <recommendedName>
        <fullName evidence="3">Aminoglycoside phosphotransferase domain-containing protein</fullName>
    </recommendedName>
</protein>